<dbReference type="RefSeq" id="WP_161013653.1">
    <property type="nucleotide sequence ID" value="NZ_WWCK01000003.1"/>
</dbReference>
<comment type="caution">
    <text evidence="2">The sequence shown here is derived from an EMBL/GenBank/DDBJ whole genome shotgun (WGS) entry which is preliminary data.</text>
</comment>
<evidence type="ECO:0000313" key="3">
    <source>
        <dbReference type="Proteomes" id="UP000450012"/>
    </source>
</evidence>
<dbReference type="Proteomes" id="UP000450012">
    <property type="component" value="Unassembled WGS sequence"/>
</dbReference>
<protein>
    <submittedName>
        <fullName evidence="2">DUF1801 domain-containing protein</fullName>
    </submittedName>
</protein>
<name>A0A7X4GP97_9BURK</name>
<dbReference type="Pfam" id="PF08818">
    <property type="entry name" value="DUF1801"/>
    <property type="match status" value="1"/>
</dbReference>
<gene>
    <name evidence="2" type="ORF">GTP45_09605</name>
</gene>
<reference evidence="2 3" key="1">
    <citation type="submission" date="2019-12" db="EMBL/GenBank/DDBJ databases">
        <title>Novel species isolated from a subtropical stream in China.</title>
        <authorList>
            <person name="Lu H."/>
        </authorList>
    </citation>
    <scope>NUCLEOTIDE SEQUENCE [LARGE SCALE GENOMIC DNA]</scope>
    <source>
        <strain evidence="2 3">FT55W</strain>
    </source>
</reference>
<dbReference type="EMBL" id="WWCK01000003">
    <property type="protein sequence ID" value="MYM67083.1"/>
    <property type="molecule type" value="Genomic_DNA"/>
</dbReference>
<evidence type="ECO:0000259" key="1">
    <source>
        <dbReference type="Pfam" id="PF08818"/>
    </source>
</evidence>
<organism evidence="2 3">
    <name type="scientific">Duganella rivi</name>
    <dbReference type="NCBI Taxonomy" id="2666083"/>
    <lineage>
        <taxon>Bacteria</taxon>
        <taxon>Pseudomonadati</taxon>
        <taxon>Pseudomonadota</taxon>
        <taxon>Betaproteobacteria</taxon>
        <taxon>Burkholderiales</taxon>
        <taxon>Oxalobacteraceae</taxon>
        <taxon>Telluria group</taxon>
        <taxon>Duganella</taxon>
    </lineage>
</organism>
<dbReference type="InterPro" id="IPR014922">
    <property type="entry name" value="YdhG-like"/>
</dbReference>
<proteinExistence type="predicted"/>
<evidence type="ECO:0000313" key="2">
    <source>
        <dbReference type="EMBL" id="MYM67083.1"/>
    </source>
</evidence>
<keyword evidence="3" id="KW-1185">Reference proteome</keyword>
<accession>A0A7X4GP97</accession>
<feature type="domain" description="YdhG-like" evidence="1">
    <location>
        <begin position="31"/>
        <end position="129"/>
    </location>
</feature>
<sequence>MTENKTKPTTASIDEYIASRANAQQAADCHELMRMLEKITGDAPTMWGPSIVGHGVYRYTYESGRTGEAPLVGFAIRGRELVLYVMAEGEAQQALLSQLGKHKIGKSCLYFKQLADLDRPTLEKLLAASVAEVRRRYP</sequence>
<dbReference type="AlphaFoldDB" id="A0A7X4GP97"/>